<dbReference type="RefSeq" id="WP_043406361.1">
    <property type="nucleotide sequence ID" value="NZ_JPMI01000260.1"/>
</dbReference>
<sequence length="188" mass="20948">MPQRFFKLSDDVHVPGRWHLDNPTDSQERELDDPWVFRAGEPVRIAGRLKIPIEHAGRALDFTLAGLSVPVVHVRVASLFTELAPGDVQLIPVDIEGQPDSYLILVATRLIRCIDEQASRIRLWTHEDGLPHKVGQYASVRDLRIDPSKAGDAKVFRAHGWPGPLLISSDIKEALERVGVTGVKFEAV</sequence>
<comment type="caution">
    <text evidence="2">The sequence shown here is derived from an EMBL/GenBank/DDBJ whole genome shotgun (WGS) entry which is preliminary data.</text>
</comment>
<feature type="domain" description="Immunity MXAN-0049 protein" evidence="1">
    <location>
        <begin position="61"/>
        <end position="188"/>
    </location>
</feature>
<dbReference type="InterPro" id="IPR012433">
    <property type="entry name" value="Imm11"/>
</dbReference>
<evidence type="ECO:0000259" key="1">
    <source>
        <dbReference type="Pfam" id="PF07791"/>
    </source>
</evidence>
<reference evidence="2 3" key="1">
    <citation type="submission" date="2014-07" db="EMBL/GenBank/DDBJ databases">
        <title>Draft Genome Sequence of Gephyronic Acid Producer, Cystobacter violaceus Strain Cb vi76.</title>
        <authorList>
            <person name="Stevens D.C."/>
            <person name="Young J."/>
            <person name="Carmichael R."/>
            <person name="Tan J."/>
            <person name="Taylor R.E."/>
        </authorList>
    </citation>
    <scope>NUCLEOTIDE SEQUENCE [LARGE SCALE GENOMIC DNA]</scope>
    <source>
        <strain evidence="2 3">Cb vi76</strain>
    </source>
</reference>
<accession>A0A084SL02</accession>
<dbReference type="AlphaFoldDB" id="A0A084SL02"/>
<dbReference type="Proteomes" id="UP000028547">
    <property type="component" value="Unassembled WGS sequence"/>
</dbReference>
<evidence type="ECO:0000313" key="3">
    <source>
        <dbReference type="Proteomes" id="UP000028547"/>
    </source>
</evidence>
<proteinExistence type="predicted"/>
<protein>
    <recommendedName>
        <fullName evidence="1">Immunity MXAN-0049 protein domain-containing protein</fullName>
    </recommendedName>
</protein>
<dbReference type="EMBL" id="JPMI01000260">
    <property type="protein sequence ID" value="KFA89137.1"/>
    <property type="molecule type" value="Genomic_DNA"/>
</dbReference>
<organism evidence="2 3">
    <name type="scientific">Archangium violaceum Cb vi76</name>
    <dbReference type="NCBI Taxonomy" id="1406225"/>
    <lineage>
        <taxon>Bacteria</taxon>
        <taxon>Pseudomonadati</taxon>
        <taxon>Myxococcota</taxon>
        <taxon>Myxococcia</taxon>
        <taxon>Myxococcales</taxon>
        <taxon>Cystobacterineae</taxon>
        <taxon>Archangiaceae</taxon>
        <taxon>Archangium</taxon>
    </lineage>
</organism>
<evidence type="ECO:0000313" key="2">
    <source>
        <dbReference type="EMBL" id="KFA89137.1"/>
    </source>
</evidence>
<dbReference type="Pfam" id="PF07791">
    <property type="entry name" value="Imm11"/>
    <property type="match status" value="1"/>
</dbReference>
<name>A0A084SL02_9BACT</name>
<gene>
    <name evidence="2" type="ORF">Q664_36875</name>
</gene>